<dbReference type="Pfam" id="PF01557">
    <property type="entry name" value="FAA_hydrolase"/>
    <property type="match status" value="1"/>
</dbReference>
<dbReference type="SUPFAM" id="SSF56529">
    <property type="entry name" value="FAH"/>
    <property type="match status" value="1"/>
</dbReference>
<evidence type="ECO:0000313" key="2">
    <source>
        <dbReference type="EMBL" id="WXC79616.1"/>
    </source>
</evidence>
<protein>
    <submittedName>
        <fullName evidence="2">Fumarylacetoacetate hydrolase family protein</fullName>
    </submittedName>
</protein>
<organism evidence="2 3">
    <name type="scientific">Bradyrhizobium septentrionale</name>
    <dbReference type="NCBI Taxonomy" id="1404411"/>
    <lineage>
        <taxon>Bacteria</taxon>
        <taxon>Pseudomonadati</taxon>
        <taxon>Pseudomonadota</taxon>
        <taxon>Alphaproteobacteria</taxon>
        <taxon>Hyphomicrobiales</taxon>
        <taxon>Nitrobacteraceae</taxon>
        <taxon>Bradyrhizobium</taxon>
    </lineage>
</organism>
<proteinExistence type="predicted"/>
<dbReference type="GO" id="GO:0016787">
    <property type="term" value="F:hydrolase activity"/>
    <property type="evidence" value="ECO:0007669"/>
    <property type="project" value="UniProtKB-KW"/>
</dbReference>
<evidence type="ECO:0000259" key="1">
    <source>
        <dbReference type="Pfam" id="PF01557"/>
    </source>
</evidence>
<dbReference type="PANTHER" id="PTHR43069">
    <property type="entry name" value="FUMARYLACETOACETASE"/>
    <property type="match status" value="1"/>
</dbReference>
<reference evidence="2" key="1">
    <citation type="journal article" date="2021" name="Int. J. Syst. Evol. Microbiol.">
        <title>Bradyrhizobium septentrionale sp. nov. (sv. septentrionale) and Bradyrhizobium quebecense sp. nov. (sv. septentrionale) associated with legumes native to Canada possess rearranged symbiosis genes and numerous insertion sequences.</title>
        <authorList>
            <person name="Bromfield E.S.P."/>
            <person name="Cloutier S."/>
        </authorList>
    </citation>
    <scope>NUCLEOTIDE SEQUENCE</scope>
    <source>
        <strain evidence="2">5S5</strain>
    </source>
</reference>
<feature type="domain" description="Fumarylacetoacetase-like C-terminal" evidence="1">
    <location>
        <begin position="2"/>
        <end position="84"/>
    </location>
</feature>
<dbReference type="Proteomes" id="UP001432046">
    <property type="component" value="Chromosome"/>
</dbReference>
<dbReference type="Gene3D" id="3.90.850.10">
    <property type="entry name" value="Fumarylacetoacetase-like, C-terminal domain"/>
    <property type="match status" value="1"/>
</dbReference>
<reference evidence="2" key="2">
    <citation type="submission" date="2024-03" db="EMBL/GenBank/DDBJ databases">
        <authorList>
            <person name="Bromfield E.S.P."/>
            <person name="Cloutier S."/>
        </authorList>
    </citation>
    <scope>NUCLEOTIDE SEQUENCE</scope>
    <source>
        <strain evidence="2">5S5</strain>
    </source>
</reference>
<keyword evidence="2" id="KW-0378">Hydrolase</keyword>
<dbReference type="PANTHER" id="PTHR43069:SF2">
    <property type="entry name" value="FUMARYLACETOACETASE"/>
    <property type="match status" value="1"/>
</dbReference>
<dbReference type="InterPro" id="IPR011234">
    <property type="entry name" value="Fumarylacetoacetase-like_C"/>
</dbReference>
<accession>A0ABZ2NYK8</accession>
<keyword evidence="3" id="KW-1185">Reference proteome</keyword>
<evidence type="ECO:0000313" key="3">
    <source>
        <dbReference type="Proteomes" id="UP001432046"/>
    </source>
</evidence>
<dbReference type="EMBL" id="CP147711">
    <property type="protein sequence ID" value="WXC79616.1"/>
    <property type="molecule type" value="Genomic_DNA"/>
</dbReference>
<gene>
    <name evidence="2" type="ORF">WDK88_41790</name>
</gene>
<dbReference type="InterPro" id="IPR005959">
    <property type="entry name" value="Fumarylacetoacetase"/>
</dbReference>
<dbReference type="InterPro" id="IPR036663">
    <property type="entry name" value="Fumarylacetoacetase_C_sf"/>
</dbReference>
<sequence>MVAHHSINGCNLQPGDLIGTGTISGPSPAQLSSMLELTAAGTQPAMLSNGESRGFLQDGDEIILRGKCMRDGYASIGFGSCAGRIEPAETVIAASTHA</sequence>
<name>A0ABZ2NYK8_9BRAD</name>
<dbReference type="RefSeq" id="WP_338833907.1">
    <property type="nucleotide sequence ID" value="NZ_CP147711.1"/>
</dbReference>